<dbReference type="Proteomes" id="UP000288812">
    <property type="component" value="Unassembled WGS sequence"/>
</dbReference>
<dbReference type="PANTHER" id="PTHR46733:SF4">
    <property type="entry name" value="HEAT SHOCK PROTEIN 21, CHLOROPLASTIC"/>
    <property type="match status" value="1"/>
</dbReference>
<protein>
    <submittedName>
        <fullName evidence="5">Hsp20/alpha crystallin family protein</fullName>
    </submittedName>
</protein>
<dbReference type="InterPro" id="IPR002068">
    <property type="entry name" value="A-crystallin/Hsp20_dom"/>
</dbReference>
<dbReference type="OrthoDB" id="9811615at2"/>
<dbReference type="SUPFAM" id="SSF49764">
    <property type="entry name" value="HSP20-like chaperones"/>
    <property type="match status" value="1"/>
</dbReference>
<keyword evidence="6" id="KW-1185">Reference proteome</keyword>
<dbReference type="InterPro" id="IPR044587">
    <property type="entry name" value="HSP21-like"/>
</dbReference>
<keyword evidence="1" id="KW-0346">Stress response</keyword>
<dbReference type="CDD" id="cd06471">
    <property type="entry name" value="ACD_LpsHSP_like"/>
    <property type="match status" value="1"/>
</dbReference>
<evidence type="ECO:0000256" key="2">
    <source>
        <dbReference type="PROSITE-ProRule" id="PRU00285"/>
    </source>
</evidence>
<reference evidence="5 6" key="1">
    <citation type="submission" date="2018-11" db="EMBL/GenBank/DDBJ databases">
        <title>Genome sequencing and assembly of Anaerosphaera sp. nov., GS7-6-2.</title>
        <authorList>
            <person name="Rettenmaier R."/>
            <person name="Liebl W."/>
            <person name="Zverlov V."/>
        </authorList>
    </citation>
    <scope>NUCLEOTIDE SEQUENCE [LARGE SCALE GENOMIC DNA]</scope>
    <source>
        <strain evidence="5 6">GS7-6-2</strain>
    </source>
</reference>
<dbReference type="EMBL" id="RLIH01000002">
    <property type="protein sequence ID" value="RVU55582.1"/>
    <property type="molecule type" value="Genomic_DNA"/>
</dbReference>
<organism evidence="5 6">
    <name type="scientific">Anaerosphaera multitolerans</name>
    <dbReference type="NCBI Taxonomy" id="2487351"/>
    <lineage>
        <taxon>Bacteria</taxon>
        <taxon>Bacillati</taxon>
        <taxon>Bacillota</taxon>
        <taxon>Tissierellia</taxon>
        <taxon>Tissierellales</taxon>
        <taxon>Peptoniphilaceae</taxon>
        <taxon>Anaerosphaera</taxon>
    </lineage>
</organism>
<dbReference type="InterPro" id="IPR008978">
    <property type="entry name" value="HSP20-like_chaperone"/>
</dbReference>
<evidence type="ECO:0000256" key="3">
    <source>
        <dbReference type="RuleBase" id="RU003616"/>
    </source>
</evidence>
<evidence type="ECO:0000259" key="4">
    <source>
        <dbReference type="PROSITE" id="PS01031"/>
    </source>
</evidence>
<evidence type="ECO:0000313" key="5">
    <source>
        <dbReference type="EMBL" id="RVU55582.1"/>
    </source>
</evidence>
<dbReference type="Pfam" id="PF00011">
    <property type="entry name" value="HSP20"/>
    <property type="match status" value="1"/>
</dbReference>
<evidence type="ECO:0000256" key="1">
    <source>
        <dbReference type="ARBA" id="ARBA00023016"/>
    </source>
</evidence>
<name>A0A437S9A6_9FIRM</name>
<dbReference type="Gene3D" id="2.60.40.790">
    <property type="match status" value="1"/>
</dbReference>
<sequence>MTNLRPFRRNSLVGFDRDFEDFYNMIDNFFNDDFIPERAMKSGSFKVDISEDEKEYKIEAELPGFEKGDIEVTLDDGRLTIVAEKTEEKDESDEAKNYIHKERRSTKMQRMMYFKDIDEEGLKANLDKGLLVVTVPKKTEVITKKKIEIE</sequence>
<feature type="domain" description="SHSP" evidence="4">
    <location>
        <begin position="38"/>
        <end position="150"/>
    </location>
</feature>
<evidence type="ECO:0000313" key="6">
    <source>
        <dbReference type="Proteomes" id="UP000288812"/>
    </source>
</evidence>
<dbReference type="PROSITE" id="PS01031">
    <property type="entry name" value="SHSP"/>
    <property type="match status" value="1"/>
</dbReference>
<dbReference type="RefSeq" id="WP_127723404.1">
    <property type="nucleotide sequence ID" value="NZ_RLIH01000002.1"/>
</dbReference>
<dbReference type="AlphaFoldDB" id="A0A437S9A6"/>
<gene>
    <name evidence="5" type="ORF">EF514_02305</name>
</gene>
<dbReference type="GO" id="GO:0009408">
    <property type="term" value="P:response to heat"/>
    <property type="evidence" value="ECO:0007669"/>
    <property type="project" value="InterPro"/>
</dbReference>
<accession>A0A437S9A6</accession>
<comment type="similarity">
    <text evidence="2 3">Belongs to the small heat shock protein (HSP20) family.</text>
</comment>
<dbReference type="PANTHER" id="PTHR46733">
    <property type="entry name" value="26.5 KDA HEAT SHOCK PROTEIN, MITOCHONDRIAL"/>
    <property type="match status" value="1"/>
</dbReference>
<comment type="caution">
    <text evidence="5">The sequence shown here is derived from an EMBL/GenBank/DDBJ whole genome shotgun (WGS) entry which is preliminary data.</text>
</comment>
<proteinExistence type="inferred from homology"/>